<keyword evidence="6" id="KW-1133">Transmembrane helix</keyword>
<dbReference type="InterPro" id="IPR000223">
    <property type="entry name" value="Pept_S26A_signal_pept_1"/>
</dbReference>
<comment type="similarity">
    <text evidence="2 6">Belongs to the peptidase S26 family.</text>
</comment>
<reference evidence="8 9" key="1">
    <citation type="journal article" date="2016" name="Nat. Commun.">
        <title>Thousands of microbial genomes shed light on interconnected biogeochemical processes in an aquifer system.</title>
        <authorList>
            <person name="Anantharaman K."/>
            <person name="Brown C.T."/>
            <person name="Hug L.A."/>
            <person name="Sharon I."/>
            <person name="Castelle C.J."/>
            <person name="Probst A.J."/>
            <person name="Thomas B.C."/>
            <person name="Singh A."/>
            <person name="Wilkins M.J."/>
            <person name="Karaoz U."/>
            <person name="Brodie E.L."/>
            <person name="Williams K.H."/>
            <person name="Hubbard S.S."/>
            <person name="Banfield J.F."/>
        </authorList>
    </citation>
    <scope>NUCLEOTIDE SEQUENCE [LARGE SCALE GENOMIC DNA]</scope>
</reference>
<dbReference type="GO" id="GO:0016020">
    <property type="term" value="C:membrane"/>
    <property type="evidence" value="ECO:0007669"/>
    <property type="project" value="UniProtKB-SubCell"/>
</dbReference>
<comment type="subcellular location">
    <subcellularLocation>
        <location evidence="6">Membrane</location>
        <topology evidence="6">Single-pass type II membrane protein</topology>
    </subcellularLocation>
</comment>
<dbReference type="GO" id="GO:0004252">
    <property type="term" value="F:serine-type endopeptidase activity"/>
    <property type="evidence" value="ECO:0007669"/>
    <property type="project" value="InterPro"/>
</dbReference>
<dbReference type="PRINTS" id="PR00727">
    <property type="entry name" value="LEADERPTASE"/>
</dbReference>
<gene>
    <name evidence="8" type="ORF">A3C05_00715</name>
</gene>
<dbReference type="InterPro" id="IPR019757">
    <property type="entry name" value="Pept_S26A_signal_pept_1_Lys-AS"/>
</dbReference>
<dbReference type="SUPFAM" id="SSF51306">
    <property type="entry name" value="LexA/Signal peptidase"/>
    <property type="match status" value="1"/>
</dbReference>
<comment type="catalytic activity">
    <reaction evidence="1 6">
        <text>Cleavage of hydrophobic, N-terminal signal or leader sequences from secreted and periplasmic proteins.</text>
        <dbReference type="EC" id="3.4.21.89"/>
    </reaction>
</comment>
<feature type="active site" evidence="5">
    <location>
        <position position="85"/>
    </location>
</feature>
<proteinExistence type="inferred from homology"/>
<dbReference type="PROSITE" id="PS00760">
    <property type="entry name" value="SPASE_I_2"/>
    <property type="match status" value="1"/>
</dbReference>
<feature type="domain" description="Peptidase S26" evidence="7">
    <location>
        <begin position="12"/>
        <end position="168"/>
    </location>
</feature>
<dbReference type="GO" id="GO:0009003">
    <property type="term" value="F:signal peptidase activity"/>
    <property type="evidence" value="ECO:0007669"/>
    <property type="project" value="UniProtKB-EC"/>
</dbReference>
<keyword evidence="4 6" id="KW-0378">Hydrolase</keyword>
<keyword evidence="6" id="KW-0645">Protease</keyword>
<dbReference type="CDD" id="cd06530">
    <property type="entry name" value="S26_SPase_I"/>
    <property type="match status" value="1"/>
</dbReference>
<name>A0A1F5WAW0_9BACT</name>
<evidence type="ECO:0000313" key="8">
    <source>
        <dbReference type="EMBL" id="OGF72797.1"/>
    </source>
</evidence>
<evidence type="ECO:0000313" key="9">
    <source>
        <dbReference type="Proteomes" id="UP000178743"/>
    </source>
</evidence>
<dbReference type="NCBIfam" id="TIGR02227">
    <property type="entry name" value="sigpep_I_bact"/>
    <property type="match status" value="1"/>
</dbReference>
<evidence type="ECO:0000256" key="5">
    <source>
        <dbReference type="PIRSR" id="PIRSR600223-1"/>
    </source>
</evidence>
<feature type="active site" evidence="5">
    <location>
        <position position="42"/>
    </location>
</feature>
<dbReference type="Gene3D" id="2.10.109.10">
    <property type="entry name" value="Umud Fragment, subunit A"/>
    <property type="match status" value="1"/>
</dbReference>
<evidence type="ECO:0000256" key="4">
    <source>
        <dbReference type="ARBA" id="ARBA00022801"/>
    </source>
</evidence>
<evidence type="ECO:0000259" key="7">
    <source>
        <dbReference type="Pfam" id="PF10502"/>
    </source>
</evidence>
<dbReference type="InterPro" id="IPR036286">
    <property type="entry name" value="LexA/Signal_pep-like_sf"/>
</dbReference>
<accession>A0A1F5WAW0</accession>
<organism evidence="8 9">
    <name type="scientific">Candidatus Giovannonibacteria bacterium RIFCSPHIGHO2_02_FULL_45_40</name>
    <dbReference type="NCBI Taxonomy" id="1798337"/>
    <lineage>
        <taxon>Bacteria</taxon>
        <taxon>Candidatus Giovannoniibacteriota</taxon>
    </lineage>
</organism>
<dbReference type="GO" id="GO:0006465">
    <property type="term" value="P:signal peptide processing"/>
    <property type="evidence" value="ECO:0007669"/>
    <property type="project" value="InterPro"/>
</dbReference>
<evidence type="ECO:0000256" key="1">
    <source>
        <dbReference type="ARBA" id="ARBA00000677"/>
    </source>
</evidence>
<feature type="transmembrane region" description="Helical" evidence="6">
    <location>
        <begin position="12"/>
        <end position="32"/>
    </location>
</feature>
<evidence type="ECO:0000256" key="6">
    <source>
        <dbReference type="RuleBase" id="RU362042"/>
    </source>
</evidence>
<dbReference type="EMBL" id="MFHP01000011">
    <property type="protein sequence ID" value="OGF72797.1"/>
    <property type="molecule type" value="Genomic_DNA"/>
</dbReference>
<comment type="caution">
    <text evidence="8">The sequence shown here is derived from an EMBL/GenBank/DDBJ whole genome shotgun (WGS) entry which is preliminary data.</text>
</comment>
<dbReference type="AlphaFoldDB" id="A0A1F5WAW0"/>
<evidence type="ECO:0000256" key="3">
    <source>
        <dbReference type="ARBA" id="ARBA00013208"/>
    </source>
</evidence>
<dbReference type="PROSITE" id="PS00761">
    <property type="entry name" value="SPASE_I_3"/>
    <property type="match status" value="1"/>
</dbReference>
<dbReference type="PANTHER" id="PTHR43390:SF1">
    <property type="entry name" value="CHLOROPLAST PROCESSING PEPTIDASE"/>
    <property type="match status" value="1"/>
</dbReference>
<sequence length="178" mass="20204">MEENQKKENSLWEFIKVVVISVAIVLPIRAYVAQPFIVSGASMEPNFHDGEYLIIDELTYALRKPERGEVIVFRYPLNPSEFFIKRIVGLPGETVEIKNSKIFINGDVVSESFISADIAKKTLPNLKTNLDENEYFVLGDNRPKSSDSRFWGALPKDKIMGRALLRLWPVAKAGFIND</sequence>
<keyword evidence="6" id="KW-0812">Transmembrane</keyword>
<protein>
    <recommendedName>
        <fullName evidence="3 6">Signal peptidase I</fullName>
        <ecNumber evidence="3 6">3.4.21.89</ecNumber>
    </recommendedName>
</protein>
<dbReference type="Pfam" id="PF10502">
    <property type="entry name" value="Peptidase_S26"/>
    <property type="match status" value="1"/>
</dbReference>
<evidence type="ECO:0000256" key="2">
    <source>
        <dbReference type="ARBA" id="ARBA00009370"/>
    </source>
</evidence>
<dbReference type="EC" id="3.4.21.89" evidence="3 6"/>
<dbReference type="Proteomes" id="UP000178743">
    <property type="component" value="Unassembled WGS sequence"/>
</dbReference>
<dbReference type="PANTHER" id="PTHR43390">
    <property type="entry name" value="SIGNAL PEPTIDASE I"/>
    <property type="match status" value="1"/>
</dbReference>
<keyword evidence="6" id="KW-0472">Membrane</keyword>
<dbReference type="InterPro" id="IPR019533">
    <property type="entry name" value="Peptidase_S26"/>
</dbReference>
<dbReference type="InterPro" id="IPR019758">
    <property type="entry name" value="Pept_S26A_signal_pept_1_CS"/>
</dbReference>